<evidence type="ECO:0008006" key="7">
    <source>
        <dbReference type="Google" id="ProtNLM"/>
    </source>
</evidence>
<dbReference type="InterPro" id="IPR045851">
    <property type="entry name" value="AMP-bd_C_sf"/>
</dbReference>
<reference evidence="5 6" key="1">
    <citation type="submission" date="2021-02" db="EMBL/GenBank/DDBJ databases">
        <title>Plant Genome Project.</title>
        <authorList>
            <person name="Zhang R.-G."/>
        </authorList>
    </citation>
    <scope>NUCLEOTIDE SEQUENCE [LARGE SCALE GENOMIC DNA]</scope>
    <source>
        <tissue evidence="5">Leaves</tissue>
    </source>
</reference>
<name>A0ABQ8IKB1_9ROSI</name>
<dbReference type="Proteomes" id="UP000827721">
    <property type="component" value="Unassembled WGS sequence"/>
</dbReference>
<dbReference type="CDD" id="cd05904">
    <property type="entry name" value="4CL"/>
    <property type="match status" value="1"/>
</dbReference>
<evidence type="ECO:0000313" key="6">
    <source>
        <dbReference type="Proteomes" id="UP000827721"/>
    </source>
</evidence>
<proteinExistence type="inferred from homology"/>
<evidence type="ECO:0000259" key="4">
    <source>
        <dbReference type="Pfam" id="PF13193"/>
    </source>
</evidence>
<feature type="domain" description="AMP-binding enzyme C-terminal" evidence="4">
    <location>
        <begin position="463"/>
        <end position="538"/>
    </location>
</feature>
<dbReference type="InterPro" id="IPR000873">
    <property type="entry name" value="AMP-dep_synth/lig_dom"/>
</dbReference>
<dbReference type="PANTHER" id="PTHR24096:SF251">
    <property type="entry name" value="4-COUMARATE--COA LIGASE-LIKE 9"/>
    <property type="match status" value="1"/>
</dbReference>
<keyword evidence="6" id="KW-1185">Reference proteome</keyword>
<comment type="caution">
    <text evidence="5">The sequence shown here is derived from an EMBL/GenBank/DDBJ whole genome shotgun (WGS) entry which is preliminary data.</text>
</comment>
<accession>A0ABQ8IKB1</accession>
<evidence type="ECO:0000259" key="3">
    <source>
        <dbReference type="Pfam" id="PF00501"/>
    </source>
</evidence>
<evidence type="ECO:0000256" key="1">
    <source>
        <dbReference type="ARBA" id="ARBA00006432"/>
    </source>
</evidence>
<keyword evidence="2" id="KW-0436">Ligase</keyword>
<organism evidence="5 6">
    <name type="scientific">Xanthoceras sorbifolium</name>
    <dbReference type="NCBI Taxonomy" id="99658"/>
    <lineage>
        <taxon>Eukaryota</taxon>
        <taxon>Viridiplantae</taxon>
        <taxon>Streptophyta</taxon>
        <taxon>Embryophyta</taxon>
        <taxon>Tracheophyta</taxon>
        <taxon>Spermatophyta</taxon>
        <taxon>Magnoliopsida</taxon>
        <taxon>eudicotyledons</taxon>
        <taxon>Gunneridae</taxon>
        <taxon>Pentapetalae</taxon>
        <taxon>rosids</taxon>
        <taxon>malvids</taxon>
        <taxon>Sapindales</taxon>
        <taxon>Sapindaceae</taxon>
        <taxon>Xanthoceroideae</taxon>
        <taxon>Xanthoceras</taxon>
    </lineage>
</organism>
<dbReference type="Pfam" id="PF13193">
    <property type="entry name" value="AMP-binding_C"/>
    <property type="match status" value="1"/>
</dbReference>
<dbReference type="EMBL" id="JAFEMO010000001">
    <property type="protein sequence ID" value="KAH7576899.1"/>
    <property type="molecule type" value="Genomic_DNA"/>
</dbReference>
<sequence length="552" mass="60285">MARTNTNTNSQMDPKSGFCSHTKIFGSLRPSISLPPPSQPLSATQFVLSLLHSTATTNFSETPFLINDVATDASVTYSEFVYQTKSLAISLQKQYSLSKGDVAFILSPNSIHIPILYFSLLSLGVIIAPANPDDSISELTHQIQLSRPIIAFATLRYSHKLPPTLRTVLIDSPEFSSLLTQYSNINCDLDKIRSHVVNQSDIAAIVYSSGTTGRNKGVLLTHGNLIARIAASHALDPFEHGVKQRASLLRRPLFGSYCIIYLMRAASMGETLVLTGASDLETVLKAAEKYKLNYCSVPVSFIVAMVKLELTNYDLSSLRFLLSGGAPLGEEVSANFREKFPNVEILDAYGLTEAGPVAAMRSPDEKNQLGSVGRLTELVEAKIVDPLTGEILSPGQRGELWVRGPTIMKGYVGDEKETADALDSEGWLKTGDLCFFDSDGFLFIVDRLKEIIKYNGNQVAPAELEHLLLSNPDIGDAAVVPYPDEEAGQIPMAFVVRKPGTTITEAQVMDFIAKQVAPQKKIRRVTFIDSIPKSSAGKILRRELVNRALSNC</sequence>
<feature type="domain" description="AMP-dependent synthetase/ligase" evidence="3">
    <location>
        <begin position="58"/>
        <end position="411"/>
    </location>
</feature>
<dbReference type="SUPFAM" id="SSF56801">
    <property type="entry name" value="Acetyl-CoA synthetase-like"/>
    <property type="match status" value="1"/>
</dbReference>
<protein>
    <recommendedName>
        <fullName evidence="7">4-coumarate--CoA ligase</fullName>
    </recommendedName>
</protein>
<comment type="similarity">
    <text evidence="1">Belongs to the ATP-dependent AMP-binding enzyme family.</text>
</comment>
<dbReference type="InterPro" id="IPR025110">
    <property type="entry name" value="AMP-bd_C"/>
</dbReference>
<dbReference type="Pfam" id="PF00501">
    <property type="entry name" value="AMP-binding"/>
    <property type="match status" value="1"/>
</dbReference>
<dbReference type="InterPro" id="IPR042099">
    <property type="entry name" value="ANL_N_sf"/>
</dbReference>
<evidence type="ECO:0000313" key="5">
    <source>
        <dbReference type="EMBL" id="KAH7576899.1"/>
    </source>
</evidence>
<dbReference type="PANTHER" id="PTHR24096">
    <property type="entry name" value="LONG-CHAIN-FATTY-ACID--COA LIGASE"/>
    <property type="match status" value="1"/>
</dbReference>
<evidence type="ECO:0000256" key="2">
    <source>
        <dbReference type="ARBA" id="ARBA00022598"/>
    </source>
</evidence>
<dbReference type="Gene3D" id="3.40.50.12780">
    <property type="entry name" value="N-terminal domain of ligase-like"/>
    <property type="match status" value="1"/>
</dbReference>
<gene>
    <name evidence="5" type="ORF">JRO89_XS01G0172500</name>
</gene>
<dbReference type="Gene3D" id="3.30.300.30">
    <property type="match status" value="1"/>
</dbReference>